<organism evidence="1 2">
    <name type="scientific">Mycoplasma yeatsii</name>
    <dbReference type="NCBI Taxonomy" id="51365"/>
    <lineage>
        <taxon>Bacteria</taxon>
        <taxon>Bacillati</taxon>
        <taxon>Mycoplasmatota</taxon>
        <taxon>Mollicutes</taxon>
        <taxon>Mycoplasmataceae</taxon>
        <taxon>Mycoplasma</taxon>
    </lineage>
</organism>
<keyword evidence="2" id="KW-1185">Reference proteome</keyword>
<gene>
    <name evidence="1" type="ORF">J2Z63_000739</name>
</gene>
<dbReference type="RefSeq" id="WP_004427569.1">
    <property type="nucleotide sequence ID" value="NZ_JAUSWP010000009.1"/>
</dbReference>
<accession>A0ABU0NF62</accession>
<dbReference type="EMBL" id="JAUSWP010000009">
    <property type="protein sequence ID" value="MDQ0568090.1"/>
    <property type="molecule type" value="Genomic_DNA"/>
</dbReference>
<reference evidence="1" key="1">
    <citation type="submission" date="2023-07" db="EMBL/GenBank/DDBJ databases">
        <title>Genomic Encyclopedia of Type Strains, Phase IV (KMG-IV): sequencing the most valuable type-strain genomes for metagenomic binning, comparative biology and taxonomic classification.</title>
        <authorList>
            <person name="Goeker M."/>
        </authorList>
    </citation>
    <scope>NUCLEOTIDE SEQUENCE [LARGE SCALE GENOMIC DNA]</scope>
    <source>
        <strain evidence="1">DSM 22019</strain>
    </source>
</reference>
<evidence type="ECO:0000313" key="2">
    <source>
        <dbReference type="Proteomes" id="UP001236620"/>
    </source>
</evidence>
<proteinExistence type="predicted"/>
<comment type="caution">
    <text evidence="1">The sequence shown here is derived from an EMBL/GenBank/DDBJ whole genome shotgun (WGS) entry which is preliminary data.</text>
</comment>
<evidence type="ECO:0000313" key="1">
    <source>
        <dbReference type="EMBL" id="MDQ0568090.1"/>
    </source>
</evidence>
<evidence type="ECO:0008006" key="3">
    <source>
        <dbReference type="Google" id="ProtNLM"/>
    </source>
</evidence>
<protein>
    <recommendedName>
        <fullName evidence="3">DUF4258 domain-containing protein</fullName>
    </recommendedName>
</protein>
<name>A0ABU0NF62_9MOLU</name>
<dbReference type="Proteomes" id="UP001236620">
    <property type="component" value="Unassembled WGS sequence"/>
</dbReference>
<sequence>MSYYYRHNFSFSYHGLQRAKERLKLKDKKDYEVKEICLNHIRNSTKSFQDSRHVYISASNTNIYFVVEKNNNLIITVTEISAEKQWKMYGGSSW</sequence>